<dbReference type="Pfam" id="PF21415">
    <property type="entry name" value="SMK1_alpha_su"/>
    <property type="match status" value="1"/>
</dbReference>
<dbReference type="InterPro" id="IPR011327">
    <property type="entry name" value="Killer_tox_SMK_b"/>
</dbReference>
<dbReference type="InterPro" id="IPR038431">
    <property type="entry name" value="Killer_tox_SMK_b_sf"/>
</dbReference>
<evidence type="ECO:0000259" key="3">
    <source>
        <dbReference type="Pfam" id="PF21415"/>
    </source>
</evidence>
<dbReference type="InParanoid" id="G8Y1K3"/>
<dbReference type="Pfam" id="PF21414">
    <property type="entry name" value="SMK_beta_su"/>
    <property type="match status" value="1"/>
</dbReference>
<feature type="domain" description="SMK1 alpha subunit" evidence="3">
    <location>
        <begin position="20"/>
        <end position="81"/>
    </location>
</feature>
<keyword evidence="1" id="KW-1133">Transmembrane helix</keyword>
<dbReference type="Gene3D" id="4.10.420.10">
    <property type="entry name" value="Smk Toxin, alpha chain"/>
    <property type="match status" value="1"/>
</dbReference>
<dbReference type="InterPro" id="IPR011328">
    <property type="entry name" value="SMK_a"/>
</dbReference>
<evidence type="ECO:0000256" key="1">
    <source>
        <dbReference type="SAM" id="Phobius"/>
    </source>
</evidence>
<dbReference type="SMR" id="G8Y1K3"/>
<sequence>MRKETLIGLAFITANVIAWSLRWRMQKSTTIAAIAGCSGAATFGGLAGGIVGCIAAGILAILQGFEVNWHNGGGGDRSNPVKRSSDSFSIVNHNGEKVDSYAHLVPGKVGKVIIDNIELSAIRYANNHTSLGYHFTSDGSGPAARGEATTIWGVGADEAIDKGTPSKNDLQNMSADLAKNGFKGHQGVACSTVKDGNKDVYMIKFSLAGGSNDPGGSPCSDD</sequence>
<evidence type="ECO:0000313" key="5">
    <source>
        <dbReference type="Proteomes" id="UP000005222"/>
    </source>
</evidence>
<dbReference type="CDD" id="cd12839">
    <property type="entry name" value="Killer_toxin_beta"/>
    <property type="match status" value="1"/>
</dbReference>
<keyword evidence="5" id="KW-1185">Reference proteome</keyword>
<accession>G8Y1K3</accession>
<name>G8Y1K3_PICSO</name>
<protein>
    <submittedName>
        <fullName evidence="4">Piso0_005212 protein</fullName>
    </submittedName>
</protein>
<dbReference type="FunFam" id="3.30.44.10:FF:000001">
    <property type="entry name" value="Salt-mediated killer protoxin 1"/>
    <property type="match status" value="1"/>
</dbReference>
<dbReference type="GO" id="GO:0005576">
    <property type="term" value="C:extracellular region"/>
    <property type="evidence" value="ECO:0007669"/>
    <property type="project" value="InterPro"/>
</dbReference>
<dbReference type="OrthoDB" id="10610667at2759"/>
<dbReference type="CDD" id="cd12838">
    <property type="entry name" value="Killer_toxin_alpha"/>
    <property type="match status" value="1"/>
</dbReference>
<keyword evidence="1" id="KW-0812">Transmembrane</keyword>
<feature type="transmembrane region" description="Helical" evidence="1">
    <location>
        <begin position="42"/>
        <end position="62"/>
    </location>
</feature>
<feature type="domain" description="Killer toxin SMK beta subunit" evidence="2">
    <location>
        <begin position="131"/>
        <end position="220"/>
    </location>
</feature>
<dbReference type="AlphaFoldDB" id="G8Y1K3"/>
<evidence type="ECO:0000313" key="4">
    <source>
        <dbReference type="EMBL" id="CCE86706.1"/>
    </source>
</evidence>
<dbReference type="EMBL" id="FO082046">
    <property type="protein sequence ID" value="CCE86706.1"/>
    <property type="molecule type" value="Genomic_DNA"/>
</dbReference>
<dbReference type="InterPro" id="IPR011329">
    <property type="entry name" value="Killer_tox_Kp4/SMK"/>
</dbReference>
<proteinExistence type="predicted"/>
<evidence type="ECO:0000259" key="2">
    <source>
        <dbReference type="Pfam" id="PF21414"/>
    </source>
</evidence>
<keyword evidence="1" id="KW-0472">Membrane</keyword>
<gene>
    <name evidence="4" type="primary">Piso0_005212</name>
    <name evidence="4" type="ORF">GNLVRS01_PISO0N10221g</name>
</gene>
<dbReference type="InterPro" id="IPR048754">
    <property type="entry name" value="SMK1_alpha_su"/>
</dbReference>
<organism evidence="4 5">
    <name type="scientific">Pichia sorbitophila (strain ATCC MYA-4447 / BCRC 22081 / CBS 7064 / NBRC 10061 / NRRL Y-12695)</name>
    <name type="common">Hybrid yeast</name>
    <dbReference type="NCBI Taxonomy" id="559304"/>
    <lineage>
        <taxon>Eukaryota</taxon>
        <taxon>Fungi</taxon>
        <taxon>Dikarya</taxon>
        <taxon>Ascomycota</taxon>
        <taxon>Saccharomycotina</taxon>
        <taxon>Pichiomycetes</taxon>
        <taxon>Debaryomycetaceae</taxon>
        <taxon>Millerozyma</taxon>
    </lineage>
</organism>
<dbReference type="SUPFAM" id="SSF55221">
    <property type="entry name" value="Yeast killer toxins"/>
    <property type="match status" value="2"/>
</dbReference>
<reference evidence="4 5" key="1">
    <citation type="journal article" date="2012" name="G3 (Bethesda)">
        <title>Pichia sorbitophila, an interspecies yeast hybrid reveals early steps of genome resolution following polyploidization.</title>
        <authorList>
            <person name="Leh Louis V."/>
            <person name="Despons L."/>
            <person name="Friedrich A."/>
            <person name="Martin T."/>
            <person name="Durrens P."/>
            <person name="Casaregola S."/>
            <person name="Neuveglise C."/>
            <person name="Fairhead C."/>
            <person name="Marck C."/>
            <person name="Cruz J.A."/>
            <person name="Straub M.L."/>
            <person name="Kugler V."/>
            <person name="Sacerdot C."/>
            <person name="Uzunov Z."/>
            <person name="Thierry A."/>
            <person name="Weiss S."/>
            <person name="Bleykasten C."/>
            <person name="De Montigny J."/>
            <person name="Jacques N."/>
            <person name="Jung P."/>
            <person name="Lemaire M."/>
            <person name="Mallet S."/>
            <person name="Morel G."/>
            <person name="Richard G.F."/>
            <person name="Sarkar A."/>
            <person name="Savel G."/>
            <person name="Schacherer J."/>
            <person name="Seret M.L."/>
            <person name="Talla E."/>
            <person name="Samson G."/>
            <person name="Jubin C."/>
            <person name="Poulain J."/>
            <person name="Vacherie B."/>
            <person name="Barbe V."/>
            <person name="Pelletier E."/>
            <person name="Sherman D.J."/>
            <person name="Westhof E."/>
            <person name="Weissenbach J."/>
            <person name="Baret P.V."/>
            <person name="Wincker P."/>
            <person name="Gaillardin C."/>
            <person name="Dujon B."/>
            <person name="Souciet J.L."/>
        </authorList>
    </citation>
    <scope>NUCLEOTIDE SEQUENCE [LARGE SCALE GENOMIC DNA]</scope>
    <source>
        <strain evidence="5">ATCC MYA-4447 / BCRC 22081 / CBS 7064 / NBRC 10061 / NRRL Y-12695</strain>
    </source>
</reference>
<dbReference type="Gene3D" id="3.30.44.10">
    <property type="entry name" value="Smk Toxin, beta chain"/>
    <property type="match status" value="1"/>
</dbReference>
<dbReference type="HOGENOM" id="CLU_1245787_0_0_1"/>
<dbReference type="Proteomes" id="UP000005222">
    <property type="component" value="Chromosome N"/>
</dbReference>